<dbReference type="AlphaFoldDB" id="A0A2S9J6Y0"/>
<protein>
    <submittedName>
        <fullName evidence="1">Uncharacterized protein</fullName>
    </submittedName>
</protein>
<dbReference type="Proteomes" id="UP000239711">
    <property type="component" value="Unassembled WGS sequence"/>
</dbReference>
<accession>A0A2S9J6Y0</accession>
<proteinExistence type="predicted"/>
<keyword evidence="2" id="KW-1185">Reference proteome</keyword>
<dbReference type="RefSeq" id="WP_105715828.1">
    <property type="nucleotide sequence ID" value="NZ_PVBQ01000003.1"/>
</dbReference>
<gene>
    <name evidence="1" type="ORF">C5745_04715</name>
</gene>
<dbReference type="OrthoDB" id="755482at2"/>
<dbReference type="EMBL" id="PVBQ01000003">
    <property type="protein sequence ID" value="PRD48507.1"/>
    <property type="molecule type" value="Genomic_DNA"/>
</dbReference>
<reference evidence="1 2" key="1">
    <citation type="submission" date="2018-02" db="EMBL/GenBank/DDBJ databases">
        <title>The draft genome of Sphingobacterium sp. 5JN-11.</title>
        <authorList>
            <person name="Liu L."/>
            <person name="Li L."/>
            <person name="Liang L."/>
            <person name="Zhang X."/>
            <person name="Wang T."/>
        </authorList>
    </citation>
    <scope>NUCLEOTIDE SEQUENCE [LARGE SCALE GENOMIC DNA]</scope>
    <source>
        <strain evidence="1 2">5JN-11</strain>
    </source>
</reference>
<evidence type="ECO:0000313" key="1">
    <source>
        <dbReference type="EMBL" id="PRD48507.1"/>
    </source>
</evidence>
<evidence type="ECO:0000313" key="2">
    <source>
        <dbReference type="Proteomes" id="UP000239711"/>
    </source>
</evidence>
<comment type="caution">
    <text evidence="1">The sequence shown here is derived from an EMBL/GenBank/DDBJ whole genome shotgun (WGS) entry which is preliminary data.</text>
</comment>
<organism evidence="1 2">
    <name type="scientific">Sphingobacterium haloxyli</name>
    <dbReference type="NCBI Taxonomy" id="2100533"/>
    <lineage>
        <taxon>Bacteria</taxon>
        <taxon>Pseudomonadati</taxon>
        <taxon>Bacteroidota</taxon>
        <taxon>Sphingobacteriia</taxon>
        <taxon>Sphingobacteriales</taxon>
        <taxon>Sphingobacteriaceae</taxon>
        <taxon>Sphingobacterium</taxon>
    </lineage>
</organism>
<name>A0A2S9J6Y0_9SPHI</name>
<sequence length="181" mass="21123">MSQELFKKYTPGHYYTIDGEKITGLLKFNYTPTPYQPKPYGTSSITFKENKKAKKVKLTTKEIVSFVIGQDTFTTAKDLHFHHVFNFKVTQDFVQVISSGKINLYHYYASVGTGSPNESAKATYPFLFKENMPVHVRYKERKEIILKLIADFPQLYEELKNSENKSIDLKDVIDRYNQNWL</sequence>